<feature type="repeat" description="ANK" evidence="3">
    <location>
        <begin position="58"/>
        <end position="90"/>
    </location>
</feature>
<evidence type="ECO:0000256" key="3">
    <source>
        <dbReference type="PROSITE-ProRule" id="PRU00023"/>
    </source>
</evidence>
<evidence type="ECO:0000256" key="1">
    <source>
        <dbReference type="ARBA" id="ARBA00022737"/>
    </source>
</evidence>
<sequence>MGAIASRVGGGRALFEAAKVGDFAEVSRLVASGAPVDWADSHGWTALRCAAFSGDLDNGWTPLLSAASSGHRNIAVLLLLRGADAEVTAKDGWTALHLAARSGNAGLVRTLLKAGADPDAKMEDGHLPADLCRRSDCRQLLADPERFQRWHRRGELALWRTGT</sequence>
<dbReference type="InterPro" id="IPR036770">
    <property type="entry name" value="Ankyrin_rpt-contain_sf"/>
</dbReference>
<dbReference type="PANTHER" id="PTHR24171:SF8">
    <property type="entry name" value="BRCA1-ASSOCIATED RING DOMAIN PROTEIN 1"/>
    <property type="match status" value="1"/>
</dbReference>
<dbReference type="AlphaFoldDB" id="A0A5A8EG43"/>
<dbReference type="PANTHER" id="PTHR24171">
    <property type="entry name" value="ANKYRIN REPEAT DOMAIN-CONTAINING PROTEIN 39-RELATED"/>
    <property type="match status" value="1"/>
</dbReference>
<evidence type="ECO:0000256" key="2">
    <source>
        <dbReference type="ARBA" id="ARBA00023043"/>
    </source>
</evidence>
<dbReference type="Gene3D" id="1.25.40.20">
    <property type="entry name" value="Ankyrin repeat-containing domain"/>
    <property type="match status" value="3"/>
</dbReference>
<dbReference type="OrthoDB" id="194358at2759"/>
<dbReference type="Proteomes" id="UP000322899">
    <property type="component" value="Unassembled WGS sequence"/>
</dbReference>
<name>A0A5A8EG43_CAFRO</name>
<evidence type="ECO:0000313" key="6">
    <source>
        <dbReference type="Proteomes" id="UP000322899"/>
    </source>
</evidence>
<evidence type="ECO:0000313" key="5">
    <source>
        <dbReference type="EMBL" id="KAA0176482.1"/>
    </source>
</evidence>
<feature type="repeat" description="ANK" evidence="3">
    <location>
        <begin position="91"/>
        <end position="123"/>
    </location>
</feature>
<dbReference type="EMBL" id="VLTN01000007">
    <property type="protein sequence ID" value="KAA0155345.1"/>
    <property type="molecule type" value="Genomic_DNA"/>
</dbReference>
<dbReference type="InterPro" id="IPR002110">
    <property type="entry name" value="Ankyrin_rpt"/>
</dbReference>
<gene>
    <name evidence="5" type="ORF">FNF27_02178</name>
    <name evidence="4" type="ORF">FNF29_01720</name>
</gene>
<comment type="caution">
    <text evidence="5">The sequence shown here is derived from an EMBL/GenBank/DDBJ whole genome shotgun (WGS) entry which is preliminary data.</text>
</comment>
<dbReference type="PROSITE" id="PS50297">
    <property type="entry name" value="ANK_REP_REGION"/>
    <property type="match status" value="2"/>
</dbReference>
<dbReference type="EMBL" id="VLTO01000008">
    <property type="protein sequence ID" value="KAA0176482.1"/>
    <property type="molecule type" value="Genomic_DNA"/>
</dbReference>
<accession>A0A5A8EG43</accession>
<proteinExistence type="predicted"/>
<dbReference type="SUPFAM" id="SSF48403">
    <property type="entry name" value="Ankyrin repeat"/>
    <property type="match status" value="1"/>
</dbReference>
<dbReference type="OMA" id="VDWADSH"/>
<dbReference type="PROSITE" id="PS50088">
    <property type="entry name" value="ANK_REPEAT"/>
    <property type="match status" value="2"/>
</dbReference>
<dbReference type="Proteomes" id="UP000323011">
    <property type="component" value="Unassembled WGS sequence"/>
</dbReference>
<evidence type="ECO:0000313" key="7">
    <source>
        <dbReference type="Proteomes" id="UP000323011"/>
    </source>
</evidence>
<keyword evidence="1" id="KW-0677">Repeat</keyword>
<keyword evidence="2 3" id="KW-0040">ANK repeat</keyword>
<dbReference type="GO" id="GO:0085020">
    <property type="term" value="P:protein K6-linked ubiquitination"/>
    <property type="evidence" value="ECO:0007669"/>
    <property type="project" value="TreeGrafter"/>
</dbReference>
<dbReference type="SMART" id="SM00248">
    <property type="entry name" value="ANK"/>
    <property type="match status" value="2"/>
</dbReference>
<dbReference type="PRINTS" id="PR01415">
    <property type="entry name" value="ANKYRIN"/>
</dbReference>
<keyword evidence="7" id="KW-1185">Reference proteome</keyword>
<protein>
    <submittedName>
        <fullName evidence="5">Uncharacterized protein</fullName>
    </submittedName>
</protein>
<dbReference type="GO" id="GO:0004842">
    <property type="term" value="F:ubiquitin-protein transferase activity"/>
    <property type="evidence" value="ECO:0007669"/>
    <property type="project" value="TreeGrafter"/>
</dbReference>
<evidence type="ECO:0000313" key="4">
    <source>
        <dbReference type="EMBL" id="KAA0155345.1"/>
    </source>
</evidence>
<organism evidence="5 6">
    <name type="scientific">Cafeteria roenbergensis</name>
    <name type="common">Marine flagellate</name>
    <dbReference type="NCBI Taxonomy" id="33653"/>
    <lineage>
        <taxon>Eukaryota</taxon>
        <taxon>Sar</taxon>
        <taxon>Stramenopiles</taxon>
        <taxon>Bigyra</taxon>
        <taxon>Opalozoa</taxon>
        <taxon>Bicosoecida</taxon>
        <taxon>Cafeteriaceae</taxon>
        <taxon>Cafeteria</taxon>
    </lineage>
</organism>
<dbReference type="Pfam" id="PF12796">
    <property type="entry name" value="Ank_2"/>
    <property type="match status" value="1"/>
</dbReference>
<reference evidence="6 7" key="1">
    <citation type="submission" date="2019-07" db="EMBL/GenBank/DDBJ databases">
        <title>Genomes of Cafeteria roenbergensis.</title>
        <authorList>
            <person name="Fischer M.G."/>
            <person name="Hackl T."/>
            <person name="Roman M."/>
        </authorList>
    </citation>
    <scope>NUCLEOTIDE SEQUENCE [LARGE SCALE GENOMIC DNA]</scope>
    <source>
        <strain evidence="4 7">BVI</strain>
        <strain evidence="5 6">E4-10P</strain>
    </source>
</reference>